<keyword evidence="1" id="KW-0472">Membrane</keyword>
<feature type="transmembrane region" description="Helical" evidence="1">
    <location>
        <begin position="66"/>
        <end position="87"/>
    </location>
</feature>
<proteinExistence type="predicted"/>
<dbReference type="EMBL" id="VUOB01000054">
    <property type="protein sequence ID" value="KAA2255946.1"/>
    <property type="molecule type" value="Genomic_DNA"/>
</dbReference>
<evidence type="ECO:0000256" key="1">
    <source>
        <dbReference type="SAM" id="Phobius"/>
    </source>
</evidence>
<reference evidence="2 3" key="1">
    <citation type="submission" date="2019-09" db="EMBL/GenBank/DDBJ databases">
        <title>Goodfellowia gen. nov., a new genus of the Pseudonocardineae related to Actinoalloteichus, containing Goodfellowia coeruleoviolacea gen. nov., comb. nov. gen. nov., comb. nov.</title>
        <authorList>
            <person name="Labeda D."/>
        </authorList>
    </citation>
    <scope>NUCLEOTIDE SEQUENCE [LARGE SCALE GENOMIC DNA]</scope>
    <source>
        <strain evidence="2 3">AN110305</strain>
    </source>
</reference>
<evidence type="ECO:0000313" key="3">
    <source>
        <dbReference type="Proteomes" id="UP000323454"/>
    </source>
</evidence>
<protein>
    <submittedName>
        <fullName evidence="2">Uncharacterized protein</fullName>
    </submittedName>
</protein>
<dbReference type="AlphaFoldDB" id="A0A5B2WZE0"/>
<name>A0A5B2WZE0_9PSEU</name>
<keyword evidence="1" id="KW-1133">Transmembrane helix</keyword>
<gene>
    <name evidence="2" type="ORF">F0L68_27540</name>
</gene>
<keyword evidence="1" id="KW-0812">Transmembrane</keyword>
<dbReference type="RefSeq" id="WP_149852732.1">
    <property type="nucleotide sequence ID" value="NZ_VUOB01000054.1"/>
</dbReference>
<dbReference type="Proteomes" id="UP000323454">
    <property type="component" value="Unassembled WGS sequence"/>
</dbReference>
<accession>A0A5B2WZE0</accession>
<sequence>MSAAVTTRAFRVVRGCLLAAASTALTVTAHGVACGSLPDVGPLLVFTALVAAVGTVLAGRGRRPAVTMAVMGATQLGAHALLSLGASHPAAPLVAGPVVMTAAHGLAAVAMAAMLDRADAMLLAVSATLHRIVPRPLPVLPASRPMPTLAVPVCAGGTEMSVLLRRTQSRRGPPYRS</sequence>
<keyword evidence="3" id="KW-1185">Reference proteome</keyword>
<comment type="caution">
    <text evidence="2">The sequence shown here is derived from an EMBL/GenBank/DDBJ whole genome shotgun (WGS) entry which is preliminary data.</text>
</comment>
<organism evidence="2 3">
    <name type="scientific">Solihabitans fulvus</name>
    <dbReference type="NCBI Taxonomy" id="1892852"/>
    <lineage>
        <taxon>Bacteria</taxon>
        <taxon>Bacillati</taxon>
        <taxon>Actinomycetota</taxon>
        <taxon>Actinomycetes</taxon>
        <taxon>Pseudonocardiales</taxon>
        <taxon>Pseudonocardiaceae</taxon>
        <taxon>Solihabitans</taxon>
    </lineage>
</organism>
<reference evidence="2 3" key="2">
    <citation type="submission" date="2019-09" db="EMBL/GenBank/DDBJ databases">
        <authorList>
            <person name="Jin C."/>
        </authorList>
    </citation>
    <scope>NUCLEOTIDE SEQUENCE [LARGE SCALE GENOMIC DNA]</scope>
    <source>
        <strain evidence="2 3">AN110305</strain>
    </source>
</reference>
<evidence type="ECO:0000313" key="2">
    <source>
        <dbReference type="EMBL" id="KAA2255946.1"/>
    </source>
</evidence>
<feature type="transmembrane region" description="Helical" evidence="1">
    <location>
        <begin position="93"/>
        <end position="115"/>
    </location>
</feature>
<feature type="transmembrane region" description="Helical" evidence="1">
    <location>
        <begin position="41"/>
        <end position="59"/>
    </location>
</feature>